<sequence>MGADAVTSSAGAGGVLEWVRDTAFLRSQRLQLSPLRARDAAGLLELDRSDLVGRWLLDDRLQNLLQAHVLVDWMNGFYAQNPGLGVWAARDRQDRFVGIYSLMPVPDTEDVEIGARLLPAHWNGGLAVEMGHQLCRHAFTTLALPRLVSFCDLRHESVPAVLRRLGFRPAGTAKHFGKTALFFEQNKTHWSDHHQS</sequence>
<dbReference type="Pfam" id="PF13302">
    <property type="entry name" value="Acetyltransf_3"/>
    <property type="match status" value="1"/>
</dbReference>
<evidence type="ECO:0000313" key="3">
    <source>
        <dbReference type="Proteomes" id="UP001254608"/>
    </source>
</evidence>
<dbReference type="PANTHER" id="PTHR43792">
    <property type="entry name" value="GNAT FAMILY, PUTATIVE (AFU_ORTHOLOGUE AFUA_3G00765)-RELATED-RELATED"/>
    <property type="match status" value="1"/>
</dbReference>
<proteinExistence type="predicted"/>
<reference evidence="2 3" key="1">
    <citation type="submission" date="2023-09" db="EMBL/GenBank/DDBJ databases">
        <authorList>
            <person name="Rey-Velasco X."/>
        </authorList>
    </citation>
    <scope>NUCLEOTIDE SEQUENCE [LARGE SCALE GENOMIC DNA]</scope>
    <source>
        <strain evidence="2 3">W345</strain>
    </source>
</reference>
<dbReference type="InterPro" id="IPR000182">
    <property type="entry name" value="GNAT_dom"/>
</dbReference>
<dbReference type="PANTHER" id="PTHR43792:SF1">
    <property type="entry name" value="N-ACETYLTRANSFERASE DOMAIN-CONTAINING PROTEIN"/>
    <property type="match status" value="1"/>
</dbReference>
<gene>
    <name evidence="2" type="ORF">RM530_12750</name>
</gene>
<evidence type="ECO:0000259" key="1">
    <source>
        <dbReference type="PROSITE" id="PS51186"/>
    </source>
</evidence>
<feature type="domain" description="N-acetyltransferase" evidence="1">
    <location>
        <begin position="30"/>
        <end position="188"/>
    </location>
</feature>
<protein>
    <submittedName>
        <fullName evidence="2">GNAT family N-acetyltransferase</fullName>
    </submittedName>
</protein>
<keyword evidence="3" id="KW-1185">Reference proteome</keyword>
<dbReference type="InterPro" id="IPR016181">
    <property type="entry name" value="Acyl_CoA_acyltransferase"/>
</dbReference>
<accession>A0ABU2WK21</accession>
<dbReference type="EMBL" id="JAVRIC010000018">
    <property type="protein sequence ID" value="MDT0498228.1"/>
    <property type="molecule type" value="Genomic_DNA"/>
</dbReference>
<organism evidence="2 3">
    <name type="scientific">Banduia mediterranea</name>
    <dbReference type="NCBI Taxonomy" id="3075609"/>
    <lineage>
        <taxon>Bacteria</taxon>
        <taxon>Pseudomonadati</taxon>
        <taxon>Pseudomonadota</taxon>
        <taxon>Gammaproteobacteria</taxon>
        <taxon>Nevskiales</taxon>
        <taxon>Algiphilaceae</taxon>
        <taxon>Banduia</taxon>
    </lineage>
</organism>
<dbReference type="Gene3D" id="3.40.630.30">
    <property type="match status" value="1"/>
</dbReference>
<evidence type="ECO:0000313" key="2">
    <source>
        <dbReference type="EMBL" id="MDT0498228.1"/>
    </source>
</evidence>
<dbReference type="PROSITE" id="PS51186">
    <property type="entry name" value="GNAT"/>
    <property type="match status" value="1"/>
</dbReference>
<dbReference type="Proteomes" id="UP001254608">
    <property type="component" value="Unassembled WGS sequence"/>
</dbReference>
<dbReference type="SUPFAM" id="SSF55729">
    <property type="entry name" value="Acyl-CoA N-acyltransferases (Nat)"/>
    <property type="match status" value="1"/>
</dbReference>
<dbReference type="RefSeq" id="WP_311365597.1">
    <property type="nucleotide sequence ID" value="NZ_JAVRIC010000018.1"/>
</dbReference>
<comment type="caution">
    <text evidence="2">The sequence shown here is derived from an EMBL/GenBank/DDBJ whole genome shotgun (WGS) entry which is preliminary data.</text>
</comment>
<name>A0ABU2WK21_9GAMM</name>
<dbReference type="InterPro" id="IPR051531">
    <property type="entry name" value="N-acetyltransferase"/>
</dbReference>